<sequence length="120" mass="14171">MIEKDDEEKVYLRLGTLLRFYRKKKGLSQDDIARHIGLSRISIVNIEQGNQKIQLHDLLDLLLLLNIDPTELFNPLFVILKNRSNQKREKNITKGLEHIDNKEDVSKILNEFWTFSNLKK</sequence>
<reference evidence="2 3" key="1">
    <citation type="submission" date="2020-10" db="EMBL/GenBank/DDBJ databases">
        <title>Mucilaginibacter mali sp. nov., isolated from rhizosphere soil of apple orchard.</title>
        <authorList>
            <person name="Lee J.-S."/>
            <person name="Kim H.S."/>
            <person name="Kim J.-S."/>
        </authorList>
    </citation>
    <scope>NUCLEOTIDE SEQUENCE [LARGE SCALE GENOMIC DNA]</scope>
    <source>
        <strain evidence="2 3">KCTC 23157</strain>
    </source>
</reference>
<dbReference type="EMBL" id="JADFFM010000002">
    <property type="protein sequence ID" value="MBE9668218.1"/>
    <property type="molecule type" value="Genomic_DNA"/>
</dbReference>
<dbReference type="RefSeq" id="WP_194107634.1">
    <property type="nucleotide sequence ID" value="NZ_JADFFM010000002.1"/>
</dbReference>
<dbReference type="Proteomes" id="UP000632774">
    <property type="component" value="Unassembled WGS sequence"/>
</dbReference>
<dbReference type="SMART" id="SM00530">
    <property type="entry name" value="HTH_XRE"/>
    <property type="match status" value="1"/>
</dbReference>
<dbReference type="PROSITE" id="PS50943">
    <property type="entry name" value="HTH_CROC1"/>
    <property type="match status" value="1"/>
</dbReference>
<evidence type="ECO:0000313" key="3">
    <source>
        <dbReference type="Proteomes" id="UP000632774"/>
    </source>
</evidence>
<evidence type="ECO:0000313" key="2">
    <source>
        <dbReference type="EMBL" id="MBE9668218.1"/>
    </source>
</evidence>
<gene>
    <name evidence="2" type="ORF">IRJ18_17745</name>
</gene>
<dbReference type="InterPro" id="IPR001387">
    <property type="entry name" value="Cro/C1-type_HTH"/>
</dbReference>
<proteinExistence type="predicted"/>
<feature type="domain" description="HTH cro/C1-type" evidence="1">
    <location>
        <begin position="18"/>
        <end position="72"/>
    </location>
</feature>
<dbReference type="SUPFAM" id="SSF47413">
    <property type="entry name" value="lambda repressor-like DNA-binding domains"/>
    <property type="match status" value="1"/>
</dbReference>
<accession>A0ABR9XMP3</accession>
<dbReference type="InterPro" id="IPR010982">
    <property type="entry name" value="Lambda_DNA-bd_dom_sf"/>
</dbReference>
<name>A0ABR9XMP3_9SPHI</name>
<keyword evidence="3" id="KW-1185">Reference proteome</keyword>
<organism evidence="2 3">
    <name type="scientific">Mucilaginibacter boryungensis</name>
    <dbReference type="NCBI Taxonomy" id="768480"/>
    <lineage>
        <taxon>Bacteria</taxon>
        <taxon>Pseudomonadati</taxon>
        <taxon>Bacteroidota</taxon>
        <taxon>Sphingobacteriia</taxon>
        <taxon>Sphingobacteriales</taxon>
        <taxon>Sphingobacteriaceae</taxon>
        <taxon>Mucilaginibacter</taxon>
    </lineage>
</organism>
<dbReference type="Pfam" id="PF12844">
    <property type="entry name" value="HTH_19"/>
    <property type="match status" value="1"/>
</dbReference>
<dbReference type="CDD" id="cd00093">
    <property type="entry name" value="HTH_XRE"/>
    <property type="match status" value="1"/>
</dbReference>
<dbReference type="Gene3D" id="1.10.260.40">
    <property type="entry name" value="lambda repressor-like DNA-binding domains"/>
    <property type="match status" value="1"/>
</dbReference>
<evidence type="ECO:0000259" key="1">
    <source>
        <dbReference type="PROSITE" id="PS50943"/>
    </source>
</evidence>
<comment type="caution">
    <text evidence="2">The sequence shown here is derived from an EMBL/GenBank/DDBJ whole genome shotgun (WGS) entry which is preliminary data.</text>
</comment>
<protein>
    <submittedName>
        <fullName evidence="2">Helix-turn-helix domain-containing protein</fullName>
    </submittedName>
</protein>